<keyword evidence="2" id="KW-1185">Reference proteome</keyword>
<protein>
    <submittedName>
        <fullName evidence="1">Uncharacterized protein</fullName>
    </submittedName>
</protein>
<dbReference type="RefSeq" id="WP_209990832.1">
    <property type="nucleotide sequence ID" value="NZ_JAGINO010000037.1"/>
</dbReference>
<gene>
    <name evidence="1" type="ORF">QO018_006036</name>
</gene>
<comment type="caution">
    <text evidence="1">The sequence shown here is derived from an EMBL/GenBank/DDBJ whole genome shotgun (WGS) entry which is preliminary data.</text>
</comment>
<name>A0ABU0MVN6_9PROT</name>
<dbReference type="EMBL" id="JAUSVU010000039">
    <property type="protein sequence ID" value="MDQ0537136.1"/>
    <property type="molecule type" value="Genomic_DNA"/>
</dbReference>
<accession>A0ABU0MVN6</accession>
<sequence length="170" mass="18190">MPDDPLPCSERLLAAVEAALAGLTLAGQPVPVERDRVLPVTEEDMPRLVIYQDAASTDQTVLTDTDTCLLTLAVAGYVSFPPAAQADRQGARQAAEAVARRAAATLQALVHQRLCGGDRPGDLAFAVEIRPAGTPPPDRLMVWQADPGRAFTSLFEIEFDTPTGDPFTFF</sequence>
<evidence type="ECO:0000313" key="2">
    <source>
        <dbReference type="Proteomes" id="UP001244552"/>
    </source>
</evidence>
<proteinExistence type="predicted"/>
<dbReference type="Proteomes" id="UP001244552">
    <property type="component" value="Unassembled WGS sequence"/>
</dbReference>
<organism evidence="1 2">
    <name type="scientific">Azospirillum picis</name>
    <dbReference type="NCBI Taxonomy" id="488438"/>
    <lineage>
        <taxon>Bacteria</taxon>
        <taxon>Pseudomonadati</taxon>
        <taxon>Pseudomonadota</taxon>
        <taxon>Alphaproteobacteria</taxon>
        <taxon>Rhodospirillales</taxon>
        <taxon>Azospirillaceae</taxon>
        <taxon>Azospirillum</taxon>
    </lineage>
</organism>
<evidence type="ECO:0000313" key="1">
    <source>
        <dbReference type="EMBL" id="MDQ0537136.1"/>
    </source>
</evidence>
<reference evidence="1 2" key="1">
    <citation type="submission" date="2023-07" db="EMBL/GenBank/DDBJ databases">
        <title>Genomic Encyclopedia of Type Strains, Phase IV (KMG-IV): sequencing the most valuable type-strain genomes for metagenomic binning, comparative biology and taxonomic classification.</title>
        <authorList>
            <person name="Goeker M."/>
        </authorList>
    </citation>
    <scope>NUCLEOTIDE SEQUENCE [LARGE SCALE GENOMIC DNA]</scope>
    <source>
        <strain evidence="1 2">DSM 19922</strain>
    </source>
</reference>